<reference evidence="1 2" key="1">
    <citation type="submission" date="2018-11" db="EMBL/GenBank/DDBJ databases">
        <title>Genome sequence of Saitozyma podzolica DSM 27192.</title>
        <authorList>
            <person name="Aliyu H."/>
            <person name="Gorte O."/>
            <person name="Ochsenreither K."/>
        </authorList>
    </citation>
    <scope>NUCLEOTIDE SEQUENCE [LARGE SCALE GENOMIC DNA]</scope>
    <source>
        <strain evidence="1 2">DSM 27192</strain>
    </source>
</reference>
<proteinExistence type="predicted"/>
<keyword evidence="2" id="KW-1185">Reference proteome</keyword>
<dbReference type="AlphaFoldDB" id="A0A427YTA5"/>
<organism evidence="1 2">
    <name type="scientific">Saitozyma podzolica</name>
    <dbReference type="NCBI Taxonomy" id="1890683"/>
    <lineage>
        <taxon>Eukaryota</taxon>
        <taxon>Fungi</taxon>
        <taxon>Dikarya</taxon>
        <taxon>Basidiomycota</taxon>
        <taxon>Agaricomycotina</taxon>
        <taxon>Tremellomycetes</taxon>
        <taxon>Tremellales</taxon>
        <taxon>Trimorphomycetaceae</taxon>
        <taxon>Saitozyma</taxon>
    </lineage>
</organism>
<gene>
    <name evidence="1" type="ORF">EHS25_004018</name>
</gene>
<evidence type="ECO:0000313" key="2">
    <source>
        <dbReference type="Proteomes" id="UP000279259"/>
    </source>
</evidence>
<evidence type="ECO:0000313" key="1">
    <source>
        <dbReference type="EMBL" id="RSH94215.1"/>
    </source>
</evidence>
<comment type="caution">
    <text evidence="1">The sequence shown here is derived from an EMBL/GenBank/DDBJ whole genome shotgun (WGS) entry which is preliminary data.</text>
</comment>
<sequence length="237" mass="26916">MAHLGQHNELRLFSVLSDPHLKTLRPLRGKVLFFDHVGHRDSRGRRTRRTYIREARLRGATIRDTWDPDARGDIHTHYRIMGVDQIPRRKADRHPHWRYITFPSFEDFIVNCDMQAAAFIATARHVPRFLPRPRSEMVQLMMINTPESLALYKLRLSSLFVSGRRIHGHSAGSTSKAAGTLDCPLPGSGDPSRMQHVSFQFLVRAGLAVVGGKTRLLRVPMAPVMLDAQDLATQGQE</sequence>
<name>A0A427YTA5_9TREE</name>
<dbReference type="Proteomes" id="UP000279259">
    <property type="component" value="Unassembled WGS sequence"/>
</dbReference>
<accession>A0A427YTA5</accession>
<protein>
    <submittedName>
        <fullName evidence="1">Uncharacterized protein</fullName>
    </submittedName>
</protein>
<dbReference type="EMBL" id="RSCD01000002">
    <property type="protein sequence ID" value="RSH94215.1"/>
    <property type="molecule type" value="Genomic_DNA"/>
</dbReference>